<dbReference type="PROSITE" id="PS51471">
    <property type="entry name" value="FE2OG_OXY"/>
    <property type="match status" value="1"/>
</dbReference>
<dbReference type="AlphaFoldDB" id="A9SF51"/>
<dbReference type="InterPro" id="IPR050231">
    <property type="entry name" value="Iron_ascorbate_oxido_reductase"/>
</dbReference>
<dbReference type="FunFam" id="2.60.120.330:FF:000098">
    <property type="entry name" value="Predicted protein"/>
    <property type="match status" value="1"/>
</dbReference>
<dbReference type="Proteomes" id="UP000006727">
    <property type="component" value="Chromosome 5"/>
</dbReference>
<dbReference type="GeneID" id="112282260"/>
<dbReference type="RefSeq" id="XP_024375444.1">
    <property type="nucleotide sequence ID" value="XM_024519676.2"/>
</dbReference>
<dbReference type="Pfam" id="PF03171">
    <property type="entry name" value="2OG-FeII_Oxy"/>
    <property type="match status" value="1"/>
</dbReference>
<dbReference type="InterPro" id="IPR027443">
    <property type="entry name" value="IPNS-like_sf"/>
</dbReference>
<dbReference type="KEGG" id="ppp:112282260"/>
<dbReference type="HOGENOM" id="CLU_010119_16_3_1"/>
<proteinExistence type="inferred from homology"/>
<dbReference type="Pfam" id="PF14226">
    <property type="entry name" value="DIOX_N"/>
    <property type="match status" value="1"/>
</dbReference>
<dbReference type="InterPro" id="IPR026992">
    <property type="entry name" value="DIOX_N"/>
</dbReference>
<accession>A9SF51</accession>
<dbReference type="InterPro" id="IPR044861">
    <property type="entry name" value="IPNS-like_FE2OG_OXY"/>
</dbReference>
<dbReference type="Gramene" id="Pp3c5_2410V3.1">
    <property type="protein sequence ID" value="Pp3c5_2410V3.1"/>
    <property type="gene ID" value="Pp3c5_2410"/>
</dbReference>
<gene>
    <name evidence="6" type="primary">LOC112282260</name>
    <name evidence="5" type="ORF">PHYPA_007141</name>
</gene>
<dbReference type="OrthoDB" id="288590at2759"/>
<dbReference type="GO" id="GO:0046872">
    <property type="term" value="F:metal ion binding"/>
    <property type="evidence" value="ECO:0007669"/>
    <property type="project" value="UniProtKB-KW"/>
</dbReference>
<evidence type="ECO:0000259" key="4">
    <source>
        <dbReference type="PROSITE" id="PS51471"/>
    </source>
</evidence>
<reference evidence="5 7" key="2">
    <citation type="journal article" date="2018" name="Plant J.">
        <title>The Physcomitrella patens chromosome-scale assembly reveals moss genome structure and evolution.</title>
        <authorList>
            <person name="Lang D."/>
            <person name="Ullrich K.K."/>
            <person name="Murat F."/>
            <person name="Fuchs J."/>
            <person name="Jenkins J."/>
            <person name="Haas F.B."/>
            <person name="Piednoel M."/>
            <person name="Gundlach H."/>
            <person name="Van Bel M."/>
            <person name="Meyberg R."/>
            <person name="Vives C."/>
            <person name="Morata J."/>
            <person name="Symeonidi A."/>
            <person name="Hiss M."/>
            <person name="Muchero W."/>
            <person name="Kamisugi Y."/>
            <person name="Saleh O."/>
            <person name="Blanc G."/>
            <person name="Decker E.L."/>
            <person name="van Gessel N."/>
            <person name="Grimwood J."/>
            <person name="Hayes R.D."/>
            <person name="Graham S.W."/>
            <person name="Gunter L.E."/>
            <person name="McDaniel S.F."/>
            <person name="Hoernstein S.N.W."/>
            <person name="Larsson A."/>
            <person name="Li F.W."/>
            <person name="Perroud P.F."/>
            <person name="Phillips J."/>
            <person name="Ranjan P."/>
            <person name="Rokshar D.S."/>
            <person name="Rothfels C.J."/>
            <person name="Schneider L."/>
            <person name="Shu S."/>
            <person name="Stevenson D.W."/>
            <person name="Thummler F."/>
            <person name="Tillich M."/>
            <person name="Villarreal Aguilar J.C."/>
            <person name="Widiez T."/>
            <person name="Wong G.K."/>
            <person name="Wymore A."/>
            <person name="Zhang Y."/>
            <person name="Zimmer A.D."/>
            <person name="Quatrano R.S."/>
            <person name="Mayer K.F.X."/>
            <person name="Goodstein D."/>
            <person name="Casacuberta J.M."/>
            <person name="Vandepoele K."/>
            <person name="Reski R."/>
            <person name="Cuming A.C."/>
            <person name="Tuskan G.A."/>
            <person name="Maumus F."/>
            <person name="Salse J."/>
            <person name="Schmutz J."/>
            <person name="Rensing S.A."/>
        </authorList>
    </citation>
    <scope>NUCLEOTIDE SEQUENCE [LARGE SCALE GENOMIC DNA]</scope>
    <source>
        <strain evidence="6 7">cv. Gransden 2004</strain>
    </source>
</reference>
<dbReference type="EnsemblPlants" id="Pp3c5_2410V3.1">
    <property type="protein sequence ID" value="Pp3c5_2410V3.1"/>
    <property type="gene ID" value="Pp3c5_2410"/>
</dbReference>
<dbReference type="EnsemblPlants" id="Pp3c5_2410V3.2">
    <property type="protein sequence ID" value="Pp3c5_2410V3.2"/>
    <property type="gene ID" value="Pp3c5_2410"/>
</dbReference>
<dbReference type="SUPFAM" id="SSF51197">
    <property type="entry name" value="Clavaminate synthase-like"/>
    <property type="match status" value="1"/>
</dbReference>
<dbReference type="Gramene" id="Pp3c5_2410V3.2">
    <property type="protein sequence ID" value="Pp3c5_2410V3.2"/>
    <property type="gene ID" value="Pp3c5_2410"/>
</dbReference>
<dbReference type="PaxDb" id="3218-PP1S72_174V6.1"/>
<evidence type="ECO:0000256" key="2">
    <source>
        <dbReference type="ARBA" id="ARBA00023004"/>
    </source>
</evidence>
<reference evidence="6" key="3">
    <citation type="submission" date="2020-12" db="UniProtKB">
        <authorList>
            <consortium name="EnsemblPlants"/>
        </authorList>
    </citation>
    <scope>IDENTIFICATION</scope>
</reference>
<evidence type="ECO:0000256" key="1">
    <source>
        <dbReference type="ARBA" id="ARBA00022723"/>
    </source>
</evidence>
<organism evidence="5">
    <name type="scientific">Physcomitrium patens</name>
    <name type="common">Spreading-leaved earth moss</name>
    <name type="synonym">Physcomitrella patens</name>
    <dbReference type="NCBI Taxonomy" id="3218"/>
    <lineage>
        <taxon>Eukaryota</taxon>
        <taxon>Viridiplantae</taxon>
        <taxon>Streptophyta</taxon>
        <taxon>Embryophyta</taxon>
        <taxon>Bryophyta</taxon>
        <taxon>Bryophytina</taxon>
        <taxon>Bryopsida</taxon>
        <taxon>Funariidae</taxon>
        <taxon>Funariales</taxon>
        <taxon>Funariaceae</taxon>
        <taxon>Physcomitrium</taxon>
    </lineage>
</organism>
<evidence type="ECO:0000313" key="5">
    <source>
        <dbReference type="EMBL" id="PNR53466.1"/>
    </source>
</evidence>
<comment type="similarity">
    <text evidence="3">Belongs to the iron/ascorbate-dependent oxidoreductase family.</text>
</comment>
<keyword evidence="2 3" id="KW-0408">Iron</keyword>
<dbReference type="InterPro" id="IPR005123">
    <property type="entry name" value="Oxoglu/Fe-dep_dioxygenase_dom"/>
</dbReference>
<evidence type="ECO:0000313" key="6">
    <source>
        <dbReference type="EnsemblPlants" id="Pp3c5_2410V3.1"/>
    </source>
</evidence>
<dbReference type="eggNOG" id="KOG0143">
    <property type="taxonomic scope" value="Eukaryota"/>
</dbReference>
<dbReference type="GO" id="GO:0016706">
    <property type="term" value="F:2-oxoglutarate-dependent dioxygenase activity"/>
    <property type="evidence" value="ECO:0000318"/>
    <property type="project" value="GO_Central"/>
</dbReference>
<reference evidence="5 7" key="1">
    <citation type="journal article" date="2008" name="Science">
        <title>The Physcomitrella genome reveals evolutionary insights into the conquest of land by plants.</title>
        <authorList>
            <person name="Rensing S."/>
            <person name="Lang D."/>
            <person name="Zimmer A."/>
            <person name="Terry A."/>
            <person name="Salamov A."/>
            <person name="Shapiro H."/>
            <person name="Nishiyama T."/>
            <person name="Perroud P.-F."/>
            <person name="Lindquist E."/>
            <person name="Kamisugi Y."/>
            <person name="Tanahashi T."/>
            <person name="Sakakibara K."/>
            <person name="Fujita T."/>
            <person name="Oishi K."/>
            <person name="Shin-I T."/>
            <person name="Kuroki Y."/>
            <person name="Toyoda A."/>
            <person name="Suzuki Y."/>
            <person name="Hashimoto A."/>
            <person name="Yamaguchi K."/>
            <person name="Sugano A."/>
            <person name="Kohara Y."/>
            <person name="Fujiyama A."/>
            <person name="Anterola A."/>
            <person name="Aoki S."/>
            <person name="Ashton N."/>
            <person name="Barbazuk W.B."/>
            <person name="Barker E."/>
            <person name="Bennetzen J."/>
            <person name="Bezanilla M."/>
            <person name="Blankenship R."/>
            <person name="Cho S.H."/>
            <person name="Dutcher S."/>
            <person name="Estelle M."/>
            <person name="Fawcett J.A."/>
            <person name="Gundlach H."/>
            <person name="Hanada K."/>
            <person name="Heyl A."/>
            <person name="Hicks K.A."/>
            <person name="Hugh J."/>
            <person name="Lohr M."/>
            <person name="Mayer K."/>
            <person name="Melkozernov A."/>
            <person name="Murata T."/>
            <person name="Nelson D."/>
            <person name="Pils B."/>
            <person name="Prigge M."/>
            <person name="Reiss B."/>
            <person name="Renner T."/>
            <person name="Rombauts S."/>
            <person name="Rushton P."/>
            <person name="Sanderfoot A."/>
            <person name="Schween G."/>
            <person name="Shiu S.-H."/>
            <person name="Stueber K."/>
            <person name="Theodoulou F.L."/>
            <person name="Tu H."/>
            <person name="Van de Peer Y."/>
            <person name="Verrier P.J."/>
            <person name="Waters E."/>
            <person name="Wood A."/>
            <person name="Yang L."/>
            <person name="Cove D."/>
            <person name="Cuming A."/>
            <person name="Hasebe M."/>
            <person name="Lucas S."/>
            <person name="Mishler D.B."/>
            <person name="Reski R."/>
            <person name="Grigoriev I."/>
            <person name="Quatrano R.S."/>
            <person name="Boore J.L."/>
        </authorList>
    </citation>
    <scope>NUCLEOTIDE SEQUENCE [LARGE SCALE GENOMIC DNA]</scope>
    <source>
        <strain evidence="6 7">cv. Gransden 2004</strain>
    </source>
</reference>
<dbReference type="EMBL" id="ABEU02000005">
    <property type="protein sequence ID" value="PNR53466.1"/>
    <property type="molecule type" value="Genomic_DNA"/>
</dbReference>
<keyword evidence="7" id="KW-1185">Reference proteome</keyword>
<protein>
    <recommendedName>
        <fullName evidence="4">Fe2OG dioxygenase domain-containing protein</fullName>
    </recommendedName>
</protein>
<sequence>MGVSEMNRTEDCVDADIVMKEPEVETATIPTYTMQALWDKKLSLKDFEVSGEDKPTLPYDVFEQDEVLPIIDLQALLGNDKDARYVNLARMLEAAKTWGFFKIRNHGVALETVKKVEQNVKKFFALPMEKKLQVKAVNFVFGYIGGSPVSWKNKWWLESLHMKVQEEAIRKMVALVWSDNPKFADEFMSALTRYYSSMRELSRLIVECLTEGLGLPPNTYTKLETPDAICNARVNHYPACPDPSKVFGIPSHTDPQMLSILYQDDVGGLQVLRNGKWIGIRPDDSTLVVNLGDTFMAITNGILHSAVHRVALNTTRSRYSTIYFYGVDNAAPLSVPPELITEDRPLLYRPFTVNEYRAILTEHQVPDDGIKFLRIQPGVTATARKKMFRR</sequence>
<evidence type="ECO:0000313" key="7">
    <source>
        <dbReference type="Proteomes" id="UP000006727"/>
    </source>
</evidence>
<evidence type="ECO:0000256" key="3">
    <source>
        <dbReference type="RuleBase" id="RU003682"/>
    </source>
</evidence>
<keyword evidence="1 3" id="KW-0479">Metal-binding</keyword>
<dbReference type="Gene3D" id="2.60.120.330">
    <property type="entry name" value="B-lactam Antibiotic, Isopenicillin N Synthase, Chain"/>
    <property type="match status" value="1"/>
</dbReference>
<keyword evidence="3" id="KW-0560">Oxidoreductase</keyword>
<feature type="domain" description="Fe2OG dioxygenase" evidence="4">
    <location>
        <begin position="225"/>
        <end position="327"/>
    </location>
</feature>
<name>A9SF51_PHYPA</name>
<dbReference type="PANTHER" id="PTHR47990">
    <property type="entry name" value="2-OXOGLUTARATE (2OG) AND FE(II)-DEPENDENT OXYGENASE SUPERFAMILY PROTEIN-RELATED"/>
    <property type="match status" value="1"/>
</dbReference>